<evidence type="ECO:0000259" key="22">
    <source>
        <dbReference type="Pfam" id="PF02875"/>
    </source>
</evidence>
<evidence type="ECO:0000256" key="16">
    <source>
        <dbReference type="ARBA" id="ARBA00032510"/>
    </source>
</evidence>
<comment type="caution">
    <text evidence="24">The sequence shown here is derived from an EMBL/GenBank/DDBJ whole genome shotgun (WGS) entry which is preliminary data.</text>
</comment>
<keyword evidence="12" id="KW-0460">Magnesium</keyword>
<evidence type="ECO:0000256" key="12">
    <source>
        <dbReference type="ARBA" id="ARBA00022842"/>
    </source>
</evidence>
<evidence type="ECO:0000256" key="15">
    <source>
        <dbReference type="ARBA" id="ARBA00030592"/>
    </source>
</evidence>
<dbReference type="Proteomes" id="UP000321039">
    <property type="component" value="Unassembled WGS sequence"/>
</dbReference>
<dbReference type="EC" id="6.3.2.12" evidence="5"/>
<dbReference type="NCBIfam" id="TIGR01499">
    <property type="entry name" value="folC"/>
    <property type="match status" value="1"/>
</dbReference>
<organism evidence="24 25">
    <name type="scientific">Parahaliea maris</name>
    <dbReference type="NCBI Taxonomy" id="2716870"/>
    <lineage>
        <taxon>Bacteria</taxon>
        <taxon>Pseudomonadati</taxon>
        <taxon>Pseudomonadota</taxon>
        <taxon>Gammaproteobacteria</taxon>
        <taxon>Cellvibrionales</taxon>
        <taxon>Halieaceae</taxon>
        <taxon>Parahaliea</taxon>
    </lineage>
</organism>
<evidence type="ECO:0000256" key="17">
    <source>
        <dbReference type="ARBA" id="ARBA00047493"/>
    </source>
</evidence>
<feature type="domain" description="Mur ligase central" evidence="23">
    <location>
        <begin position="47"/>
        <end position="186"/>
    </location>
</feature>
<dbReference type="GO" id="GO:0005524">
    <property type="term" value="F:ATP binding"/>
    <property type="evidence" value="ECO:0007669"/>
    <property type="project" value="UniProtKB-KW"/>
</dbReference>
<dbReference type="InterPro" id="IPR004101">
    <property type="entry name" value="Mur_ligase_C"/>
</dbReference>
<evidence type="ECO:0000259" key="23">
    <source>
        <dbReference type="Pfam" id="PF08245"/>
    </source>
</evidence>
<dbReference type="PANTHER" id="PTHR11136:SF0">
    <property type="entry name" value="DIHYDROFOLATE SYNTHETASE-RELATED"/>
    <property type="match status" value="1"/>
</dbReference>
<gene>
    <name evidence="24" type="ORF">FV139_07420</name>
</gene>
<evidence type="ECO:0000256" key="9">
    <source>
        <dbReference type="ARBA" id="ARBA00022723"/>
    </source>
</evidence>
<keyword evidence="25" id="KW-1185">Reference proteome</keyword>
<dbReference type="GO" id="GO:0008841">
    <property type="term" value="F:dihydrofolate synthase activity"/>
    <property type="evidence" value="ECO:0007669"/>
    <property type="project" value="UniProtKB-EC"/>
</dbReference>
<dbReference type="PIRSF" id="PIRSF001563">
    <property type="entry name" value="Folylpolyglu_synth"/>
    <property type="match status" value="1"/>
</dbReference>
<dbReference type="GO" id="GO:0046654">
    <property type="term" value="P:tetrahydrofolate biosynthetic process"/>
    <property type="evidence" value="ECO:0007669"/>
    <property type="project" value="UniProtKB-UniPathway"/>
</dbReference>
<dbReference type="InterPro" id="IPR036615">
    <property type="entry name" value="Mur_ligase_C_dom_sf"/>
</dbReference>
<evidence type="ECO:0000256" key="14">
    <source>
        <dbReference type="ARBA" id="ARBA00030048"/>
    </source>
</evidence>
<dbReference type="Gene3D" id="3.90.190.20">
    <property type="entry name" value="Mur ligase, C-terminal domain"/>
    <property type="match status" value="1"/>
</dbReference>
<keyword evidence="9" id="KW-0479">Metal-binding</keyword>
<comment type="similarity">
    <text evidence="4 21">Belongs to the folylpolyglutamate synthase family.</text>
</comment>
<keyword evidence="13" id="KW-0289">Folate biosynthesis</keyword>
<name>A0A5C9A7Q1_9GAMM</name>
<comment type="catalytic activity">
    <reaction evidence="19">
        <text>(6R)-5,10-methylenetetrahydrofolyl-(gamma-L-Glu)(n) + L-glutamate + ATP = (6R)-5,10-methylenetetrahydrofolyl-(gamma-L-Glu)(n+1) + ADP + phosphate + H(+)</text>
        <dbReference type="Rhea" id="RHEA:51912"/>
        <dbReference type="Rhea" id="RHEA-COMP:13257"/>
        <dbReference type="Rhea" id="RHEA-COMP:13258"/>
        <dbReference type="ChEBI" id="CHEBI:15378"/>
        <dbReference type="ChEBI" id="CHEBI:29985"/>
        <dbReference type="ChEBI" id="CHEBI:30616"/>
        <dbReference type="ChEBI" id="CHEBI:43474"/>
        <dbReference type="ChEBI" id="CHEBI:136572"/>
        <dbReference type="ChEBI" id="CHEBI:456216"/>
        <dbReference type="EC" id="6.3.2.17"/>
    </reaction>
</comment>
<feature type="domain" description="Mur ligase C-terminal" evidence="22">
    <location>
        <begin position="302"/>
        <end position="423"/>
    </location>
</feature>
<evidence type="ECO:0000256" key="1">
    <source>
        <dbReference type="ARBA" id="ARBA00002714"/>
    </source>
</evidence>
<dbReference type="Pfam" id="PF02875">
    <property type="entry name" value="Mur_ligase_C"/>
    <property type="match status" value="1"/>
</dbReference>
<evidence type="ECO:0000256" key="19">
    <source>
        <dbReference type="ARBA" id="ARBA00049035"/>
    </source>
</evidence>
<dbReference type="InterPro" id="IPR001645">
    <property type="entry name" value="Folylpolyglutamate_synth"/>
</dbReference>
<evidence type="ECO:0000256" key="3">
    <source>
        <dbReference type="ARBA" id="ARBA00005150"/>
    </source>
</evidence>
<dbReference type="GO" id="GO:0046872">
    <property type="term" value="F:metal ion binding"/>
    <property type="evidence" value="ECO:0007669"/>
    <property type="project" value="UniProtKB-KW"/>
</dbReference>
<comment type="pathway">
    <text evidence="2">Cofactor biosynthesis; tetrahydrofolate biosynthesis; 7,8-dihydrofolate from 2-amino-4-hydroxy-6-hydroxymethyl-7,8-dihydropteridine diphosphate and 4-aminobenzoate: step 2/2.</text>
</comment>
<evidence type="ECO:0000313" key="24">
    <source>
        <dbReference type="EMBL" id="TXS95690.1"/>
    </source>
</evidence>
<dbReference type="EC" id="6.3.2.17" evidence="6"/>
<dbReference type="AlphaFoldDB" id="A0A5C9A7Q1"/>
<evidence type="ECO:0000256" key="5">
    <source>
        <dbReference type="ARBA" id="ARBA00013023"/>
    </source>
</evidence>
<evidence type="ECO:0000256" key="18">
    <source>
        <dbReference type="ARBA" id="ARBA00047808"/>
    </source>
</evidence>
<comment type="catalytic activity">
    <reaction evidence="20">
        <text>7,8-dihydropteroate + L-glutamate + ATP = 7,8-dihydrofolate + ADP + phosphate + H(+)</text>
        <dbReference type="Rhea" id="RHEA:23584"/>
        <dbReference type="ChEBI" id="CHEBI:15378"/>
        <dbReference type="ChEBI" id="CHEBI:17839"/>
        <dbReference type="ChEBI" id="CHEBI:29985"/>
        <dbReference type="ChEBI" id="CHEBI:30616"/>
        <dbReference type="ChEBI" id="CHEBI:43474"/>
        <dbReference type="ChEBI" id="CHEBI:57451"/>
        <dbReference type="ChEBI" id="CHEBI:456216"/>
        <dbReference type="EC" id="6.3.2.12"/>
    </reaction>
</comment>
<dbReference type="InterPro" id="IPR036565">
    <property type="entry name" value="Mur-like_cat_sf"/>
</dbReference>
<proteinExistence type="inferred from homology"/>
<dbReference type="Gene3D" id="3.40.1190.10">
    <property type="entry name" value="Mur-like, catalytic domain"/>
    <property type="match status" value="1"/>
</dbReference>
<evidence type="ECO:0000256" key="4">
    <source>
        <dbReference type="ARBA" id="ARBA00008276"/>
    </source>
</evidence>
<dbReference type="EMBL" id="VRZA01000002">
    <property type="protein sequence ID" value="TXS95690.1"/>
    <property type="molecule type" value="Genomic_DNA"/>
</dbReference>
<dbReference type="Pfam" id="PF08245">
    <property type="entry name" value="Mur_ligase_M"/>
    <property type="match status" value="1"/>
</dbReference>
<keyword evidence="11 21" id="KW-0067">ATP-binding</keyword>
<reference evidence="24 25" key="1">
    <citation type="submission" date="2019-08" db="EMBL/GenBank/DDBJ databases">
        <title>Parahaliea maris sp. nov., isolated from the surface seawater.</title>
        <authorList>
            <person name="Liu Y."/>
        </authorList>
    </citation>
    <scope>NUCLEOTIDE SEQUENCE [LARGE SCALE GENOMIC DNA]</scope>
    <source>
        <strain evidence="24 25">HSLHS9</strain>
    </source>
</reference>
<evidence type="ECO:0000256" key="13">
    <source>
        <dbReference type="ARBA" id="ARBA00022909"/>
    </source>
</evidence>
<dbReference type="GO" id="GO:0005737">
    <property type="term" value="C:cytoplasm"/>
    <property type="evidence" value="ECO:0007669"/>
    <property type="project" value="TreeGrafter"/>
</dbReference>
<dbReference type="InterPro" id="IPR013221">
    <property type="entry name" value="Mur_ligase_cen"/>
</dbReference>
<dbReference type="GO" id="GO:0004326">
    <property type="term" value="F:tetrahydrofolylpolyglutamate synthase activity"/>
    <property type="evidence" value="ECO:0007669"/>
    <property type="project" value="UniProtKB-EC"/>
</dbReference>
<dbReference type="GO" id="GO:0046656">
    <property type="term" value="P:folic acid biosynthetic process"/>
    <property type="evidence" value="ECO:0007669"/>
    <property type="project" value="UniProtKB-KW"/>
</dbReference>
<dbReference type="SUPFAM" id="SSF53244">
    <property type="entry name" value="MurD-like peptide ligases, peptide-binding domain"/>
    <property type="match status" value="1"/>
</dbReference>
<evidence type="ECO:0000256" key="2">
    <source>
        <dbReference type="ARBA" id="ARBA00004799"/>
    </source>
</evidence>
<keyword evidence="8 21" id="KW-0436">Ligase</keyword>
<sequence length="442" mass="46961">MTDTSLSAWLGRLEALHPREIDLGLERVGAVAKRLGLLPVEVPVVTIAGTNGKGSTAAALEALLLAAGRSPGVYTSPHLLRYNERIRVAGNEAEDAVIVRAFEAIDQARESISLSYFEFATLAALWVFRDAGADVLVLEVGLGGRLDAVNIVDADVAVITAIGLDHQDWLGDDLDTIAREKAGILRAGRPAVISDSAPPAGLAAAVAESGATGLFLGRDFFCDRSGSFCDLSDSVSDLPAGSWQARLLGADGQHYRLPPLEEGALLPANLCGALQALQLLGLDPAALDVPAVLSGVHPVGRRQQRKIAGRDYLLDVAHNPQSIHKLIEYIDASDCNGKTIAIFSAMKDKDLPGMLRPLHGCFDAWFLADQPDNPRAATASGVADLLRAQGEFMISVSKNLRQALRRAQSVTEAGDRLVIFGSFFTVAAVLPLLDRDEDRGRA</sequence>
<comment type="catalytic activity">
    <reaction evidence="17">
        <text>(6S)-5,6,7,8-tetrahydrofolyl-(gamma-L-Glu)(n) + L-glutamate + ATP = (6S)-5,6,7,8-tetrahydrofolyl-(gamma-L-Glu)(n+1) + ADP + phosphate + H(+)</text>
        <dbReference type="Rhea" id="RHEA:10580"/>
        <dbReference type="Rhea" id="RHEA-COMP:14738"/>
        <dbReference type="Rhea" id="RHEA-COMP:14740"/>
        <dbReference type="ChEBI" id="CHEBI:15378"/>
        <dbReference type="ChEBI" id="CHEBI:29985"/>
        <dbReference type="ChEBI" id="CHEBI:30616"/>
        <dbReference type="ChEBI" id="CHEBI:43474"/>
        <dbReference type="ChEBI" id="CHEBI:141005"/>
        <dbReference type="ChEBI" id="CHEBI:456216"/>
        <dbReference type="EC" id="6.3.2.17"/>
    </reaction>
</comment>
<evidence type="ECO:0000313" key="25">
    <source>
        <dbReference type="Proteomes" id="UP000321039"/>
    </source>
</evidence>
<evidence type="ECO:0000256" key="6">
    <source>
        <dbReference type="ARBA" id="ARBA00013025"/>
    </source>
</evidence>
<evidence type="ECO:0000256" key="8">
    <source>
        <dbReference type="ARBA" id="ARBA00022598"/>
    </source>
</evidence>
<protein>
    <recommendedName>
        <fullName evidence="7">Dihydrofolate synthase/folylpolyglutamate synthase</fullName>
        <ecNumber evidence="5">6.3.2.12</ecNumber>
        <ecNumber evidence="6">6.3.2.17</ecNumber>
    </recommendedName>
    <alternativeName>
        <fullName evidence="16">Folylpoly-gamma-glutamate synthetase-dihydrofolate synthetase</fullName>
    </alternativeName>
    <alternativeName>
        <fullName evidence="14">Folylpolyglutamate synthetase</fullName>
    </alternativeName>
    <alternativeName>
        <fullName evidence="15">Tetrahydrofolylpolyglutamate synthase</fullName>
    </alternativeName>
</protein>
<evidence type="ECO:0000256" key="7">
    <source>
        <dbReference type="ARBA" id="ARBA00019357"/>
    </source>
</evidence>
<evidence type="ECO:0000256" key="20">
    <source>
        <dbReference type="ARBA" id="ARBA00049161"/>
    </source>
</evidence>
<evidence type="ECO:0000256" key="11">
    <source>
        <dbReference type="ARBA" id="ARBA00022840"/>
    </source>
</evidence>
<evidence type="ECO:0000256" key="10">
    <source>
        <dbReference type="ARBA" id="ARBA00022741"/>
    </source>
</evidence>
<comment type="catalytic activity">
    <reaction evidence="18">
        <text>10-formyltetrahydrofolyl-(gamma-L-Glu)(n) + L-glutamate + ATP = 10-formyltetrahydrofolyl-(gamma-L-Glu)(n+1) + ADP + phosphate + H(+)</text>
        <dbReference type="Rhea" id="RHEA:51904"/>
        <dbReference type="Rhea" id="RHEA-COMP:13088"/>
        <dbReference type="Rhea" id="RHEA-COMP:14300"/>
        <dbReference type="ChEBI" id="CHEBI:15378"/>
        <dbReference type="ChEBI" id="CHEBI:29985"/>
        <dbReference type="ChEBI" id="CHEBI:30616"/>
        <dbReference type="ChEBI" id="CHEBI:43474"/>
        <dbReference type="ChEBI" id="CHEBI:134413"/>
        <dbReference type="ChEBI" id="CHEBI:456216"/>
        <dbReference type="EC" id="6.3.2.17"/>
    </reaction>
</comment>
<comment type="pathway">
    <text evidence="3">Cofactor biosynthesis; tetrahydrofolylpolyglutamate biosynthesis.</text>
</comment>
<evidence type="ECO:0000256" key="21">
    <source>
        <dbReference type="PIRNR" id="PIRNR001563"/>
    </source>
</evidence>
<comment type="function">
    <text evidence="1">Functions in two distinct reactions of the de novo folate biosynthetic pathway. Catalyzes the addition of a glutamate residue to dihydropteroate (7,8-dihydropteroate or H2Pte) to form dihydrofolate (7,8-dihydrofolate monoglutamate or H2Pte-Glu). Also catalyzes successive additions of L-glutamate to tetrahydrofolate or 10-formyltetrahydrofolate or 5,10-methylenetetrahydrofolate, leading to folylpolyglutamate derivatives.</text>
</comment>
<keyword evidence="10 21" id="KW-0547">Nucleotide-binding</keyword>
<dbReference type="UniPathway" id="UPA00077">
    <property type="reaction ID" value="UER00157"/>
</dbReference>
<dbReference type="RefSeq" id="WP_148067628.1">
    <property type="nucleotide sequence ID" value="NZ_VRZA01000002.1"/>
</dbReference>
<dbReference type="SUPFAM" id="SSF53623">
    <property type="entry name" value="MurD-like peptide ligases, catalytic domain"/>
    <property type="match status" value="1"/>
</dbReference>
<accession>A0A5C9A7Q1</accession>
<dbReference type="PANTHER" id="PTHR11136">
    <property type="entry name" value="FOLYLPOLYGLUTAMATE SYNTHASE-RELATED"/>
    <property type="match status" value="1"/>
</dbReference>